<dbReference type="InterPro" id="IPR036390">
    <property type="entry name" value="WH_DNA-bd_sf"/>
</dbReference>
<evidence type="ECO:0000256" key="1">
    <source>
        <dbReference type="ARBA" id="ARBA00023015"/>
    </source>
</evidence>
<keyword evidence="2" id="KW-0238">DNA-binding</keyword>
<dbReference type="AlphaFoldDB" id="A0A248K2Z3"/>
<dbReference type="Proteomes" id="UP000197153">
    <property type="component" value="Chromosome 4"/>
</dbReference>
<proteinExistence type="predicted"/>
<keyword evidence="6" id="KW-1185">Reference proteome</keyword>
<dbReference type="SMART" id="SM00895">
    <property type="entry name" value="FCD"/>
    <property type="match status" value="1"/>
</dbReference>
<dbReference type="InterPro" id="IPR011711">
    <property type="entry name" value="GntR_C"/>
</dbReference>
<feature type="domain" description="GntR C-terminal" evidence="4">
    <location>
        <begin position="98"/>
        <end position="227"/>
    </location>
</feature>
<keyword evidence="1" id="KW-0805">Transcription regulation</keyword>
<dbReference type="SUPFAM" id="SSF48008">
    <property type="entry name" value="GntR ligand-binding domain-like"/>
    <property type="match status" value="1"/>
</dbReference>
<protein>
    <submittedName>
        <fullName evidence="5">Transcriptional regulator</fullName>
    </submittedName>
</protein>
<dbReference type="InterPro" id="IPR008920">
    <property type="entry name" value="TF_FadR/GntR_C"/>
</dbReference>
<name>A0A248K2Z3_9PROT</name>
<dbReference type="GO" id="GO:0003677">
    <property type="term" value="F:DNA binding"/>
    <property type="evidence" value="ECO:0007669"/>
    <property type="project" value="UniProtKB-KW"/>
</dbReference>
<reference evidence="5 6" key="1">
    <citation type="submission" date="2017-06" db="EMBL/GenBank/DDBJ databases">
        <title>Complete genome sequence of Nitrospirillum amazonense strain CBAmC, an endophytic nitrogen-fixing and plant growth-promoting bacterium, isolated from sugarcane.</title>
        <authorList>
            <person name="Schwab S."/>
            <person name="dos Santos Teixeira K.R."/>
            <person name="Simoes Araujo J.L."/>
            <person name="Soares Vidal M."/>
            <person name="Borges de Freitas H.R."/>
            <person name="Rivello Crivelaro A.L."/>
            <person name="Bueno de Camargo Nunes A."/>
            <person name="dos Santos C.M."/>
            <person name="Palmeira da Silva Rosa D."/>
            <person name="da Silva Padilha D."/>
            <person name="da Silva E."/>
            <person name="Araujo Terra L."/>
            <person name="Soares Mendes V."/>
            <person name="Farinelli L."/>
            <person name="Magalhaes Cruz L."/>
            <person name="Baldani J.I."/>
        </authorList>
    </citation>
    <scope>NUCLEOTIDE SEQUENCE [LARGE SCALE GENOMIC DNA]</scope>
    <source>
        <strain evidence="5 6">CBAmC</strain>
    </source>
</reference>
<dbReference type="InterPro" id="IPR000524">
    <property type="entry name" value="Tscrpt_reg_HTH_GntR"/>
</dbReference>
<organism evidence="5 6">
    <name type="scientific">Nitrospirillum viridazoti CBAmc</name>
    <dbReference type="NCBI Taxonomy" id="1441467"/>
    <lineage>
        <taxon>Bacteria</taxon>
        <taxon>Pseudomonadati</taxon>
        <taxon>Pseudomonadota</taxon>
        <taxon>Alphaproteobacteria</taxon>
        <taxon>Rhodospirillales</taxon>
        <taxon>Azospirillaceae</taxon>
        <taxon>Nitrospirillum</taxon>
        <taxon>Nitrospirillum viridazoti</taxon>
    </lineage>
</organism>
<dbReference type="GO" id="GO:0003700">
    <property type="term" value="F:DNA-binding transcription factor activity"/>
    <property type="evidence" value="ECO:0007669"/>
    <property type="project" value="InterPro"/>
</dbReference>
<dbReference type="InterPro" id="IPR036388">
    <property type="entry name" value="WH-like_DNA-bd_sf"/>
</dbReference>
<keyword evidence="3" id="KW-0804">Transcription</keyword>
<dbReference type="EMBL" id="CP022113">
    <property type="protein sequence ID" value="ASG25335.1"/>
    <property type="molecule type" value="Genomic_DNA"/>
</dbReference>
<dbReference type="PANTHER" id="PTHR43537:SF49">
    <property type="entry name" value="TRANSCRIPTIONAL REGULATORY PROTEIN"/>
    <property type="match status" value="1"/>
</dbReference>
<dbReference type="Gene3D" id="1.10.10.10">
    <property type="entry name" value="Winged helix-like DNA-binding domain superfamily/Winged helix DNA-binding domain"/>
    <property type="match status" value="1"/>
</dbReference>
<dbReference type="Pfam" id="PF07729">
    <property type="entry name" value="FCD"/>
    <property type="match status" value="1"/>
</dbReference>
<evidence type="ECO:0000313" key="6">
    <source>
        <dbReference type="Proteomes" id="UP000197153"/>
    </source>
</evidence>
<dbReference type="SUPFAM" id="SSF46785">
    <property type="entry name" value="Winged helix' DNA-binding domain"/>
    <property type="match status" value="1"/>
</dbReference>
<gene>
    <name evidence="5" type="ORF">Y958_30835</name>
</gene>
<dbReference type="Pfam" id="PF00392">
    <property type="entry name" value="GntR"/>
    <property type="match status" value="1"/>
</dbReference>
<evidence type="ECO:0000256" key="2">
    <source>
        <dbReference type="ARBA" id="ARBA00023125"/>
    </source>
</evidence>
<evidence type="ECO:0000256" key="3">
    <source>
        <dbReference type="ARBA" id="ARBA00023163"/>
    </source>
</evidence>
<dbReference type="KEGG" id="nao:Y958_30835"/>
<dbReference type="Gene3D" id="1.20.120.530">
    <property type="entry name" value="GntR ligand-binding domain-like"/>
    <property type="match status" value="1"/>
</dbReference>
<dbReference type="PANTHER" id="PTHR43537">
    <property type="entry name" value="TRANSCRIPTIONAL REGULATOR, GNTR FAMILY"/>
    <property type="match status" value="1"/>
</dbReference>
<evidence type="ECO:0000259" key="4">
    <source>
        <dbReference type="SMART" id="SM00895"/>
    </source>
</evidence>
<evidence type="ECO:0000313" key="5">
    <source>
        <dbReference type="EMBL" id="ASG25335.1"/>
    </source>
</evidence>
<sequence>MAAARKKQAANAAVEDTGSAPEGKRLSEIAYSAILEGLFARKVPAGAFVSQNDLVQLLGIPVQPLRDALRVLEAEGVLTIHPRSGIQFLKPDFEFARSTYQFRSIIERAAARTYAETGDAAEIAALLADHQALIAAIEKDGLTPALTQTLEGLEQRFHGAMIACLRNPLIETTARRLKNYVTLIRLERLITQPLALRTLNEHIEVLRACTDRDGDRAEAALTVHFQAALQRILGMF</sequence>
<dbReference type="RefSeq" id="WP_088875702.1">
    <property type="nucleotide sequence ID" value="NZ_CP022113.1"/>
</dbReference>
<accession>A0A248K2Z3</accession>